<evidence type="ECO:0000256" key="5">
    <source>
        <dbReference type="ARBA" id="ARBA00061276"/>
    </source>
</evidence>
<comment type="subunit">
    <text evidence="6">Interacts with RAN (via C-terminus of GTP-bound form) but not with GDP-bound RAN. Identified in a complex composed of RAN, RANGAP1 and RANBP1. Identified in a complex that contains TNPO1, RAN and RANBP1. Identified in a complex that contains CSE1L, KPNA2, RAN and RANBP1. Identified in a complex with nucleotide-free RAN and RCC1.</text>
</comment>
<dbReference type="EnsemblMetazoa" id="XM_019903751.1">
    <property type="protein sequence ID" value="XP_019759310.1"/>
    <property type="gene ID" value="LOC109537150"/>
</dbReference>
<organism evidence="11 12">
    <name type="scientific">Dendroctonus ponderosae</name>
    <name type="common">Mountain pine beetle</name>
    <dbReference type="NCBI Taxonomy" id="77166"/>
    <lineage>
        <taxon>Eukaryota</taxon>
        <taxon>Metazoa</taxon>
        <taxon>Ecdysozoa</taxon>
        <taxon>Arthropoda</taxon>
        <taxon>Hexapoda</taxon>
        <taxon>Insecta</taxon>
        <taxon>Pterygota</taxon>
        <taxon>Neoptera</taxon>
        <taxon>Endopterygota</taxon>
        <taxon>Coleoptera</taxon>
        <taxon>Polyphaga</taxon>
        <taxon>Cucujiformia</taxon>
        <taxon>Curculionidae</taxon>
        <taxon>Scolytinae</taxon>
        <taxon>Dendroctonus</taxon>
    </lineage>
</organism>
<dbReference type="FunFam" id="2.30.29.30:FF:000824">
    <property type="entry name" value="Ran-specific GTPase-activating protein"/>
    <property type="match status" value="1"/>
</dbReference>
<dbReference type="PROSITE" id="PS50196">
    <property type="entry name" value="RANBD1"/>
    <property type="match status" value="1"/>
</dbReference>
<dbReference type="AlphaFoldDB" id="A0AAR5PE24"/>
<keyword evidence="1" id="KW-0343">GTPase activation</keyword>
<dbReference type="InterPro" id="IPR045256">
    <property type="entry name" value="RanBP1_RanBD"/>
</dbReference>
<dbReference type="SMART" id="SM00160">
    <property type="entry name" value="RanBD"/>
    <property type="match status" value="1"/>
</dbReference>
<evidence type="ECO:0000256" key="2">
    <source>
        <dbReference type="ARBA" id="ARBA00022553"/>
    </source>
</evidence>
<dbReference type="CDD" id="cd13179">
    <property type="entry name" value="RanBD_RanBP1"/>
    <property type="match status" value="1"/>
</dbReference>
<evidence type="ECO:0000256" key="3">
    <source>
        <dbReference type="ARBA" id="ARBA00022990"/>
    </source>
</evidence>
<keyword evidence="3" id="KW-0007">Acetylation</keyword>
<feature type="domain" description="RanBD1" evidence="10">
    <location>
        <begin position="29"/>
        <end position="167"/>
    </location>
</feature>
<sequence>MSLILSKIPDTPEREQRHSESDDTEHEVQFTPIVSLPEVHVSTNEEDEVEFLKLRAKLYRFDSRSDTPEWKERGTGVLKILRHKEKSSFRVVMRRDKTLKVCANHFITPWMNLKDSVTNEKAFIYTVMADFADEEAKSECLAVKFATHDNAALFKSKFGDAQEILKTDCDLYNGKVEEEIQKEIEKILEASEENEDEDDTKEISEKLSQLDVDKKKIESDVKVVDQ</sequence>
<evidence type="ECO:0000256" key="6">
    <source>
        <dbReference type="ARBA" id="ARBA00066150"/>
    </source>
</evidence>
<dbReference type="GO" id="GO:0005737">
    <property type="term" value="C:cytoplasm"/>
    <property type="evidence" value="ECO:0007669"/>
    <property type="project" value="TreeGrafter"/>
</dbReference>
<comment type="similarity">
    <text evidence="5">Belongs to the RANBP1 family.</text>
</comment>
<name>A0AAR5PE24_DENPD</name>
<evidence type="ECO:0000313" key="12">
    <source>
        <dbReference type="Proteomes" id="UP000019118"/>
    </source>
</evidence>
<keyword evidence="2" id="KW-0597">Phosphoprotein</keyword>
<dbReference type="Proteomes" id="UP000019118">
    <property type="component" value="Unassembled WGS sequence"/>
</dbReference>
<dbReference type="InterPro" id="IPR000156">
    <property type="entry name" value="Ran_bind_dom"/>
</dbReference>
<proteinExistence type="inferred from homology"/>
<keyword evidence="12" id="KW-1185">Reference proteome</keyword>
<dbReference type="InterPro" id="IPR045255">
    <property type="entry name" value="RanBP1-like"/>
</dbReference>
<dbReference type="InterPro" id="IPR011993">
    <property type="entry name" value="PH-like_dom_sf"/>
</dbReference>
<dbReference type="Pfam" id="PF00638">
    <property type="entry name" value="Ran_BP1"/>
    <property type="match status" value="1"/>
</dbReference>
<dbReference type="SUPFAM" id="SSF50729">
    <property type="entry name" value="PH domain-like"/>
    <property type="match status" value="1"/>
</dbReference>
<dbReference type="GO" id="GO:0006913">
    <property type="term" value="P:nucleocytoplasmic transport"/>
    <property type="evidence" value="ECO:0007669"/>
    <property type="project" value="InterPro"/>
</dbReference>
<evidence type="ECO:0000256" key="8">
    <source>
        <dbReference type="ARBA" id="ARBA00081162"/>
    </source>
</evidence>
<feature type="region of interest" description="Disordered" evidence="9">
    <location>
        <begin position="1"/>
        <end position="27"/>
    </location>
</feature>
<protein>
    <recommendedName>
        <fullName evidence="7">Ran-specific GTPase-activating protein</fullName>
    </recommendedName>
    <alternativeName>
        <fullName evidence="8">Ran-binding protein 1</fullName>
    </alternativeName>
</protein>
<reference evidence="11" key="2">
    <citation type="submission" date="2024-08" db="UniProtKB">
        <authorList>
            <consortium name="EnsemblMetazoa"/>
        </authorList>
    </citation>
    <scope>IDENTIFICATION</scope>
</reference>
<reference evidence="12" key="1">
    <citation type="journal article" date="2013" name="Genome Biol.">
        <title>Draft genome of the mountain pine beetle, Dendroctonus ponderosae Hopkins, a major forest pest.</title>
        <authorList>
            <person name="Keeling C.I."/>
            <person name="Yuen M.M."/>
            <person name="Liao N.Y."/>
            <person name="Docking T.R."/>
            <person name="Chan S.K."/>
            <person name="Taylor G.A."/>
            <person name="Palmquist D.L."/>
            <person name="Jackman S.D."/>
            <person name="Nguyen A."/>
            <person name="Li M."/>
            <person name="Henderson H."/>
            <person name="Janes J.K."/>
            <person name="Zhao Y."/>
            <person name="Pandoh P."/>
            <person name="Moore R."/>
            <person name="Sperling F.A."/>
            <person name="Huber D.P."/>
            <person name="Birol I."/>
            <person name="Jones S.J."/>
            <person name="Bohlmann J."/>
        </authorList>
    </citation>
    <scope>NUCLEOTIDE SEQUENCE</scope>
</reference>
<evidence type="ECO:0000256" key="7">
    <source>
        <dbReference type="ARBA" id="ARBA00067380"/>
    </source>
</evidence>
<evidence type="ECO:0000256" key="9">
    <source>
        <dbReference type="SAM" id="MobiDB-lite"/>
    </source>
</evidence>
<evidence type="ECO:0000256" key="1">
    <source>
        <dbReference type="ARBA" id="ARBA00022468"/>
    </source>
</evidence>
<dbReference type="GO" id="GO:0005096">
    <property type="term" value="F:GTPase activator activity"/>
    <property type="evidence" value="ECO:0007669"/>
    <property type="project" value="UniProtKB-KW"/>
</dbReference>
<accession>A0AAR5PE24</accession>
<evidence type="ECO:0000313" key="11">
    <source>
        <dbReference type="EnsemblMetazoa" id="XP_019759310.1"/>
    </source>
</evidence>
<dbReference type="PANTHER" id="PTHR23138">
    <property type="entry name" value="RAN BINDING PROTEIN"/>
    <property type="match status" value="1"/>
</dbReference>
<comment type="function">
    <text evidence="4">Plays a role in RAN-dependent nucleocytoplasmic transport. Alleviates the TNPO1-dependent inhibition of RAN GTPase activity and mediates the dissociation of RAN from proteins involved in transport into the nucleus. Induces a conformation change in the complex formed by XPO1 and RAN that triggers the release of the nuclear export signal of cargo proteins. Promotes the disassembly of the complex formed by RAN and importin beta. Promotes dissociation of RAN from a complex with KPNA2 and CSE1L. Required for normal mitotic spindle assembly and normal progress through mitosis via its effect on RAN. Does not increase the RAN GTPase activity by itself, but increases GTP hydrolysis mediated by RANGAP1. Inhibits RCC1-dependent exchange of RAN-bound GDP by GTP.</text>
</comment>
<evidence type="ECO:0000256" key="4">
    <source>
        <dbReference type="ARBA" id="ARBA00056716"/>
    </source>
</evidence>
<dbReference type="Gene3D" id="2.30.29.30">
    <property type="entry name" value="Pleckstrin-homology domain (PH domain)/Phosphotyrosine-binding domain (PTB)"/>
    <property type="match status" value="1"/>
</dbReference>
<dbReference type="GO" id="GO:0005643">
    <property type="term" value="C:nuclear pore"/>
    <property type="evidence" value="ECO:0007669"/>
    <property type="project" value="TreeGrafter"/>
</dbReference>
<feature type="compositionally biased region" description="Basic and acidic residues" evidence="9">
    <location>
        <begin position="10"/>
        <end position="21"/>
    </location>
</feature>
<dbReference type="PANTHER" id="PTHR23138:SF94">
    <property type="entry name" value="RAN BINDING PROTEIN 1"/>
    <property type="match status" value="1"/>
</dbReference>
<evidence type="ECO:0000259" key="10">
    <source>
        <dbReference type="PROSITE" id="PS50196"/>
    </source>
</evidence>
<gene>
    <name evidence="11" type="primary">109537150</name>
</gene>